<sequence>MLAWLRNRRARARKDALAAETRELAQRTGADPAMRRRADSPMQRLGRQFASDSLRETRDMRRPEVTADVDHLLHAGEIEPALDILRASSLPADRYRLKLILRDLGRTEELEELENWSEHLEKLRDENRLDELRLAAETGDCEARTLLLRAFAKAEDVEGLRMFAGGDPHATELLLHLLAKLRRVDELRAFVIAGDQRAKKLLLPLLGHLGRFDDLRSFDDRDADGELIDQLLRRGLVDEAANELRERPNATPTTTDRWYELACLYAEQDRPREAIAVLRDKRIDAELLATLLAGQGEVTEALAVLDSSKLRQSPRSAARMRVAHGRLDELRIRADAGDHISAEELAAALARAATAQAADEADAAELDELRTRAATGEPVYERQLIGTLGRLGRLDELETLAADRPAARAMWWATYLATVGPEIDDVPRAVDDQPTKRHWITEEKEVAEVIRLLVEKQRIDNAIALAKNRRAAGNQWAEQWIPDLPSSARPDNPDELLLTNQAVAAIQELLATCPVGEERRTMLRVADAAYHLYGDLRLALVAPDRADISLACWHVNMDTASYFGDHPPEETEMALPPEGTAVPNLTRTIDFIEALAIRLKVRQIPRPNGSHLTITVLLPLD</sequence>
<dbReference type="RefSeq" id="WP_344844561.1">
    <property type="nucleotide sequence ID" value="NZ_BAABAA010000007.1"/>
</dbReference>
<reference evidence="4" key="1">
    <citation type="journal article" date="2019" name="Int. J. Syst. Evol. Microbiol.">
        <title>The Global Catalogue of Microorganisms (GCM) 10K type strain sequencing project: providing services to taxonomists for standard genome sequencing and annotation.</title>
        <authorList>
            <consortium name="The Broad Institute Genomics Platform"/>
            <consortium name="The Broad Institute Genome Sequencing Center for Infectious Disease"/>
            <person name="Wu L."/>
            <person name="Ma J."/>
        </authorList>
    </citation>
    <scope>NUCLEOTIDE SEQUENCE [LARGE SCALE GENOMIC DNA]</scope>
    <source>
        <strain evidence="4">JCM 16928</strain>
    </source>
</reference>
<evidence type="ECO:0008006" key="5">
    <source>
        <dbReference type="Google" id="ProtNLM"/>
    </source>
</evidence>
<dbReference type="EMBL" id="BAABAA010000007">
    <property type="protein sequence ID" value="GAA3574695.1"/>
    <property type="molecule type" value="Genomic_DNA"/>
</dbReference>
<keyword evidence="1" id="KW-0175">Coiled coil</keyword>
<gene>
    <name evidence="3" type="ORF">GCM10022235_50430</name>
</gene>
<accession>A0ABP6Y0U7</accession>
<proteinExistence type="predicted"/>
<name>A0ABP6Y0U7_9ACTN</name>
<comment type="caution">
    <text evidence="3">The sequence shown here is derived from an EMBL/GenBank/DDBJ whole genome shotgun (WGS) entry which is preliminary data.</text>
</comment>
<dbReference type="Proteomes" id="UP001501222">
    <property type="component" value="Unassembled WGS sequence"/>
</dbReference>
<evidence type="ECO:0000256" key="1">
    <source>
        <dbReference type="SAM" id="Coils"/>
    </source>
</evidence>
<keyword evidence="4" id="KW-1185">Reference proteome</keyword>
<evidence type="ECO:0000313" key="4">
    <source>
        <dbReference type="Proteomes" id="UP001501222"/>
    </source>
</evidence>
<protein>
    <recommendedName>
        <fullName evidence="5">Tetratricopeptide repeat protein</fullName>
    </recommendedName>
</protein>
<feature type="coiled-coil region" evidence="1">
    <location>
        <begin position="106"/>
        <end position="133"/>
    </location>
</feature>
<evidence type="ECO:0000313" key="3">
    <source>
        <dbReference type="EMBL" id="GAA3574695.1"/>
    </source>
</evidence>
<feature type="region of interest" description="Disordered" evidence="2">
    <location>
        <begin position="22"/>
        <end position="61"/>
    </location>
</feature>
<evidence type="ECO:0000256" key="2">
    <source>
        <dbReference type="SAM" id="MobiDB-lite"/>
    </source>
</evidence>
<organism evidence="3 4">
    <name type="scientific">Kribbella ginsengisoli</name>
    <dbReference type="NCBI Taxonomy" id="363865"/>
    <lineage>
        <taxon>Bacteria</taxon>
        <taxon>Bacillati</taxon>
        <taxon>Actinomycetota</taxon>
        <taxon>Actinomycetes</taxon>
        <taxon>Propionibacteriales</taxon>
        <taxon>Kribbellaceae</taxon>
        <taxon>Kribbella</taxon>
    </lineage>
</organism>